<evidence type="ECO:0000256" key="4">
    <source>
        <dbReference type="ARBA" id="ARBA00022837"/>
    </source>
</evidence>
<keyword evidence="3 7" id="KW-0378">Hydrolase</keyword>
<sequence precursor="true">MCRQLVAIIVHLFFVVLSFDSLAAAATSESSQPNIVLIVADDLGWNCVGYHNQQYQTPNIDRIVSEGVELNRFYVAPMCSPTRAGLMTGRYPIRFGCARSVIPPYRDFGLPVSELTLPERLADLGYQNRGTFGKWHLGHRRAKWHPLNQGFTHFHGHYNGAIDYFQLTREGVRDWHVNDQPSDQQGYSTRLIAEAASEWIAESASADSPYFCYVPFNAPHGPLQAPEETIANFARANQDRVSAKRRTNNKKLATLKAMILEMDEGIGRILQTVEESGESDNTLVWFLSDNGGVGSLPKLNKPLRGSKLTVYEGGIRVPACVRWPSKFPAGGRNDRVCGYIDVMPTLVDAASGSITVVPGRPIDGISLLASLESSEANSTASTKDDRPWYSYHGQSSEDEEYLAVTADGWKLTVVGPRLIAERQLQEDHHRIELFQLASDPYETTNVASQHPSRVEELGRMLIQHRALQPLDGVPTYEVGREGFIPPPNWQLDFSQPDALVGSYKNESE</sequence>
<dbReference type="Gene3D" id="3.30.1120.10">
    <property type="match status" value="1"/>
</dbReference>
<dbReference type="AlphaFoldDB" id="A0A5C6D2H3"/>
<dbReference type="InterPro" id="IPR024607">
    <property type="entry name" value="Sulfatase_CS"/>
</dbReference>
<dbReference type="GO" id="GO:0004065">
    <property type="term" value="F:arylsulfatase activity"/>
    <property type="evidence" value="ECO:0007669"/>
    <property type="project" value="UniProtKB-EC"/>
</dbReference>
<keyword evidence="4" id="KW-0106">Calcium</keyword>
<feature type="signal peptide" evidence="5">
    <location>
        <begin position="1"/>
        <end position="23"/>
    </location>
</feature>
<organism evidence="7 8">
    <name type="scientific">Bythopirellula polymerisocia</name>
    <dbReference type="NCBI Taxonomy" id="2528003"/>
    <lineage>
        <taxon>Bacteria</taxon>
        <taxon>Pseudomonadati</taxon>
        <taxon>Planctomycetota</taxon>
        <taxon>Planctomycetia</taxon>
        <taxon>Pirellulales</taxon>
        <taxon>Lacipirellulaceae</taxon>
        <taxon>Bythopirellula</taxon>
    </lineage>
</organism>
<comment type="similarity">
    <text evidence="1">Belongs to the sulfatase family.</text>
</comment>
<evidence type="ECO:0000256" key="5">
    <source>
        <dbReference type="SAM" id="SignalP"/>
    </source>
</evidence>
<feature type="domain" description="Sulfatase N-terminal" evidence="6">
    <location>
        <begin position="33"/>
        <end position="350"/>
    </location>
</feature>
<dbReference type="PROSITE" id="PS00523">
    <property type="entry name" value="SULFATASE_1"/>
    <property type="match status" value="1"/>
</dbReference>
<dbReference type="Gene3D" id="3.40.720.10">
    <property type="entry name" value="Alkaline Phosphatase, subunit A"/>
    <property type="match status" value="1"/>
</dbReference>
<evidence type="ECO:0000313" key="8">
    <source>
        <dbReference type="Proteomes" id="UP000318437"/>
    </source>
</evidence>
<dbReference type="InterPro" id="IPR050738">
    <property type="entry name" value="Sulfatase"/>
</dbReference>
<reference evidence="7 8" key="1">
    <citation type="submission" date="2019-02" db="EMBL/GenBank/DDBJ databases">
        <title>Deep-cultivation of Planctomycetes and their phenomic and genomic characterization uncovers novel biology.</title>
        <authorList>
            <person name="Wiegand S."/>
            <person name="Jogler M."/>
            <person name="Boedeker C."/>
            <person name="Pinto D."/>
            <person name="Vollmers J."/>
            <person name="Rivas-Marin E."/>
            <person name="Kohn T."/>
            <person name="Peeters S.H."/>
            <person name="Heuer A."/>
            <person name="Rast P."/>
            <person name="Oberbeckmann S."/>
            <person name="Bunk B."/>
            <person name="Jeske O."/>
            <person name="Meyerdierks A."/>
            <person name="Storesund J.E."/>
            <person name="Kallscheuer N."/>
            <person name="Luecker S."/>
            <person name="Lage O.M."/>
            <person name="Pohl T."/>
            <person name="Merkel B.J."/>
            <person name="Hornburger P."/>
            <person name="Mueller R.-W."/>
            <person name="Bruemmer F."/>
            <person name="Labrenz M."/>
            <person name="Spormann A.M."/>
            <person name="Op Den Camp H."/>
            <person name="Overmann J."/>
            <person name="Amann R."/>
            <person name="Jetten M.S.M."/>
            <person name="Mascher T."/>
            <person name="Medema M.H."/>
            <person name="Devos D.P."/>
            <person name="Kaster A.-K."/>
            <person name="Ovreas L."/>
            <person name="Rohde M."/>
            <person name="Galperin M.Y."/>
            <person name="Jogler C."/>
        </authorList>
    </citation>
    <scope>NUCLEOTIDE SEQUENCE [LARGE SCALE GENOMIC DNA]</scope>
    <source>
        <strain evidence="7 8">Pla144</strain>
    </source>
</reference>
<accession>A0A5C6D2H3</accession>
<keyword evidence="2" id="KW-0479">Metal-binding</keyword>
<comment type="caution">
    <text evidence="7">The sequence shown here is derived from an EMBL/GenBank/DDBJ whole genome shotgun (WGS) entry which is preliminary data.</text>
</comment>
<evidence type="ECO:0000259" key="6">
    <source>
        <dbReference type="Pfam" id="PF00884"/>
    </source>
</evidence>
<dbReference type="Pfam" id="PF00884">
    <property type="entry name" value="Sulfatase"/>
    <property type="match status" value="1"/>
</dbReference>
<dbReference type="PANTHER" id="PTHR42693">
    <property type="entry name" value="ARYLSULFATASE FAMILY MEMBER"/>
    <property type="match status" value="1"/>
</dbReference>
<keyword evidence="5" id="KW-0732">Signal</keyword>
<dbReference type="EC" id="3.1.6.1" evidence="7"/>
<dbReference type="OrthoDB" id="9783154at2"/>
<keyword evidence="8" id="KW-1185">Reference proteome</keyword>
<dbReference type="InterPro" id="IPR000917">
    <property type="entry name" value="Sulfatase_N"/>
</dbReference>
<dbReference type="GO" id="GO:0046872">
    <property type="term" value="F:metal ion binding"/>
    <property type="evidence" value="ECO:0007669"/>
    <property type="project" value="UniProtKB-KW"/>
</dbReference>
<dbReference type="PANTHER" id="PTHR42693:SF27">
    <property type="entry name" value="ARYLSULFATASE B [PRECURSOR]"/>
    <property type="match status" value="1"/>
</dbReference>
<proteinExistence type="inferred from homology"/>
<dbReference type="Proteomes" id="UP000318437">
    <property type="component" value="Unassembled WGS sequence"/>
</dbReference>
<protein>
    <submittedName>
        <fullName evidence="7">Arylsulfatase</fullName>
        <ecNumber evidence="7">3.1.6.1</ecNumber>
    </submittedName>
</protein>
<dbReference type="InterPro" id="IPR017850">
    <property type="entry name" value="Alkaline_phosphatase_core_sf"/>
</dbReference>
<dbReference type="SUPFAM" id="SSF53649">
    <property type="entry name" value="Alkaline phosphatase-like"/>
    <property type="match status" value="1"/>
</dbReference>
<evidence type="ECO:0000256" key="2">
    <source>
        <dbReference type="ARBA" id="ARBA00022723"/>
    </source>
</evidence>
<evidence type="ECO:0000313" key="7">
    <source>
        <dbReference type="EMBL" id="TWU29857.1"/>
    </source>
</evidence>
<gene>
    <name evidence="7" type="primary">atsA_4</name>
    <name evidence="7" type="ORF">Pla144_06370</name>
</gene>
<evidence type="ECO:0000256" key="1">
    <source>
        <dbReference type="ARBA" id="ARBA00008779"/>
    </source>
</evidence>
<dbReference type="EMBL" id="SJPS01000001">
    <property type="protein sequence ID" value="TWU29857.1"/>
    <property type="molecule type" value="Genomic_DNA"/>
</dbReference>
<name>A0A5C6D2H3_9BACT</name>
<evidence type="ECO:0000256" key="3">
    <source>
        <dbReference type="ARBA" id="ARBA00022801"/>
    </source>
</evidence>
<dbReference type="RefSeq" id="WP_146447818.1">
    <property type="nucleotide sequence ID" value="NZ_SJPS01000001.1"/>
</dbReference>
<feature type="chain" id="PRO_5023129963" evidence="5">
    <location>
        <begin position="24"/>
        <end position="508"/>
    </location>
</feature>